<evidence type="ECO:0000313" key="3">
    <source>
        <dbReference type="Proteomes" id="UP000464658"/>
    </source>
</evidence>
<accession>A0A5S9M7G6</accession>
<dbReference type="AlphaFoldDB" id="A0A5S9M7G6"/>
<evidence type="ECO:0000313" key="2">
    <source>
        <dbReference type="EMBL" id="BBP89500.1"/>
    </source>
</evidence>
<feature type="coiled-coil region" evidence="1">
    <location>
        <begin position="143"/>
        <end position="177"/>
    </location>
</feature>
<keyword evidence="1" id="KW-0175">Coiled coil</keyword>
<gene>
    <name evidence="2" type="ORF">BsIDN1_31180</name>
</gene>
<dbReference type="EMBL" id="AP021906">
    <property type="protein sequence ID" value="BBP89500.1"/>
    <property type="molecule type" value="Genomic_DNA"/>
</dbReference>
<evidence type="ECO:0000256" key="1">
    <source>
        <dbReference type="SAM" id="Coils"/>
    </source>
</evidence>
<dbReference type="Gene3D" id="1.10.287.950">
    <property type="entry name" value="Methyl-accepting chemotaxis protein"/>
    <property type="match status" value="1"/>
</dbReference>
<protein>
    <submittedName>
        <fullName evidence="2">Uncharacterized protein</fullName>
    </submittedName>
</protein>
<sequence length="207" mass="23152">MLVENDDKLDNQEKIVMIEKLTRKLNDIDEVKTVRSVTRPVGDGLSQLYVTSQAKELGGELGKGHEGIGKISDGLTETNLALLKQKPKIEESAQGIDQLIDGTKAIKSGVGEVRESLISLEDGVRRSKEGVGTIRSKIKKAKKKELEQEYRSSETMIQELERVVNTLERHAKSNQQLMTTIKKVKASYENLSFEALENRLPEVKRHG</sequence>
<proteinExistence type="predicted"/>
<organism evidence="2 3">
    <name type="scientific">Bacillus safensis</name>
    <dbReference type="NCBI Taxonomy" id="561879"/>
    <lineage>
        <taxon>Bacteria</taxon>
        <taxon>Bacillati</taxon>
        <taxon>Bacillota</taxon>
        <taxon>Bacilli</taxon>
        <taxon>Bacillales</taxon>
        <taxon>Bacillaceae</taxon>
        <taxon>Bacillus</taxon>
    </lineage>
</organism>
<dbReference type="Proteomes" id="UP000464658">
    <property type="component" value="Chromosome"/>
</dbReference>
<name>A0A5S9M7G6_BACIA</name>
<reference evidence="2 3" key="1">
    <citation type="submission" date="2019-12" db="EMBL/GenBank/DDBJ databases">
        <title>Full genome sequence of a Bacillus safensis strain isolated from commercially available natto in Indonesia.</title>
        <authorList>
            <person name="Yoshida M."/>
            <person name="Uomi M."/>
            <person name="Waturangi D."/>
            <person name="Ekaputri J.J."/>
            <person name="Setiamarga D.H.E."/>
        </authorList>
    </citation>
    <scope>NUCLEOTIDE SEQUENCE [LARGE SCALE GENOMIC DNA]</scope>
    <source>
        <strain evidence="2 3">IDN1</strain>
    </source>
</reference>